<dbReference type="SMART" id="SM00697">
    <property type="entry name" value="DM8"/>
    <property type="match status" value="1"/>
</dbReference>
<dbReference type="InterPro" id="IPR010512">
    <property type="entry name" value="DUF1091"/>
</dbReference>
<dbReference type="GeneID" id="109612802"/>
<dbReference type="PANTHER" id="PTHR20898">
    <property type="entry name" value="DAEDALUS ON 3-RELATED-RELATED"/>
    <property type="match status" value="1"/>
</dbReference>
<accession>A0A9J7IDG4</accession>
<sequence length="192" mass="22260">MWSRGTVLVLLLIHLTQVPVMELKKTENYKSINFVTSETTTDKLYVREYRMDIRKDRRIADIFVEVGQQVPMNVTLLVTLKLQISAKDPERQQRSPTMFQVEFKYCELLSKKNARLSGFLLPFLKKSFAKSQFPKRCPIEAGNYSLIGLNLEDLKIPTFLPTSQYDVTVYGFIPRKTNKEVLVGLHLLTEIK</sequence>
<proteinExistence type="predicted"/>
<reference evidence="4" key="1">
    <citation type="submission" date="2025-08" db="UniProtKB">
        <authorList>
            <consortium name="RefSeq"/>
        </authorList>
    </citation>
    <scope>IDENTIFICATION</scope>
    <source>
        <strain evidence="4">Aabys</strain>
        <tissue evidence="4">Whole body</tissue>
    </source>
</reference>
<dbReference type="AlphaFoldDB" id="A0A9J7IDG4"/>
<evidence type="ECO:0000256" key="2">
    <source>
        <dbReference type="SAM" id="SignalP"/>
    </source>
</evidence>
<dbReference type="Gene3D" id="2.70.220.10">
    <property type="entry name" value="Ganglioside GM2 activator"/>
    <property type="match status" value="1"/>
</dbReference>
<evidence type="ECO:0000313" key="3">
    <source>
        <dbReference type="Proteomes" id="UP001652621"/>
    </source>
</evidence>
<dbReference type="KEGG" id="mde:109612802"/>
<keyword evidence="3" id="KW-1185">Reference proteome</keyword>
<dbReference type="RefSeq" id="XP_019892756.1">
    <property type="nucleotide sequence ID" value="XM_020037197.2"/>
</dbReference>
<feature type="signal peptide" evidence="2">
    <location>
        <begin position="1"/>
        <end position="23"/>
    </location>
</feature>
<evidence type="ECO:0000256" key="1">
    <source>
        <dbReference type="ARBA" id="ARBA00022729"/>
    </source>
</evidence>
<protein>
    <submittedName>
        <fullName evidence="4">Uncharacterized protein LOC109612802</fullName>
    </submittedName>
</protein>
<gene>
    <name evidence="4" type="primary">LOC109612802</name>
</gene>
<dbReference type="PANTHER" id="PTHR20898:SF0">
    <property type="entry name" value="DAEDALUS ON 3-RELATED"/>
    <property type="match status" value="1"/>
</dbReference>
<dbReference type="Pfam" id="PF06477">
    <property type="entry name" value="DUF1091"/>
    <property type="match status" value="1"/>
</dbReference>
<keyword evidence="1 2" id="KW-0732">Signal</keyword>
<dbReference type="VEuPathDB" id="VectorBase:MDOMA2_002749"/>
<name>A0A9J7IDG4_MUSDO</name>
<dbReference type="InterPro" id="IPR036846">
    <property type="entry name" value="GM2-AP_sf"/>
</dbReference>
<dbReference type="SUPFAM" id="SSF63707">
    <property type="entry name" value="Ganglioside M2 (gm2) activator"/>
    <property type="match status" value="1"/>
</dbReference>
<organism evidence="3 4">
    <name type="scientific">Musca domestica</name>
    <name type="common">House fly</name>
    <dbReference type="NCBI Taxonomy" id="7370"/>
    <lineage>
        <taxon>Eukaryota</taxon>
        <taxon>Metazoa</taxon>
        <taxon>Ecdysozoa</taxon>
        <taxon>Arthropoda</taxon>
        <taxon>Hexapoda</taxon>
        <taxon>Insecta</taxon>
        <taxon>Pterygota</taxon>
        <taxon>Neoptera</taxon>
        <taxon>Endopterygota</taxon>
        <taxon>Diptera</taxon>
        <taxon>Brachycera</taxon>
        <taxon>Muscomorpha</taxon>
        <taxon>Muscoidea</taxon>
        <taxon>Muscidae</taxon>
        <taxon>Musca</taxon>
    </lineage>
</organism>
<feature type="chain" id="PRO_5039886546" evidence="2">
    <location>
        <begin position="24"/>
        <end position="192"/>
    </location>
</feature>
<dbReference type="Proteomes" id="UP001652621">
    <property type="component" value="Unplaced"/>
</dbReference>
<evidence type="ECO:0000313" key="4">
    <source>
        <dbReference type="RefSeq" id="XP_019892756.1"/>
    </source>
</evidence>